<organism evidence="1 2">
    <name type="scientific">Bacillus phage Izhevsk</name>
    <dbReference type="NCBI Taxonomy" id="2724322"/>
    <lineage>
        <taxon>Viruses</taxon>
        <taxon>Duplodnaviria</taxon>
        <taxon>Heunggongvirae</taxon>
        <taxon>Uroviricota</taxon>
        <taxon>Caudoviricetes</taxon>
        <taxon>Joanripponvirinae</taxon>
        <taxon>Tsamsavirus</taxon>
        <taxon>Tsamsavirus izhevsk</taxon>
    </lineage>
</organism>
<sequence length="62" mass="6990">MMESKLKVITSAFESIKRNGWCNIYKGHSEVIESLKQTLTSLDIEYSTHDLGSGIQFIVRGV</sequence>
<dbReference type="EMBL" id="MT254578">
    <property type="protein sequence ID" value="QIW89721.1"/>
    <property type="molecule type" value="Genomic_DNA"/>
</dbReference>
<protein>
    <submittedName>
        <fullName evidence="1">Uncharacterized protein</fullName>
    </submittedName>
</protein>
<proteinExistence type="predicted"/>
<name>A0A6H0X5X5_9CAUD</name>
<dbReference type="Proteomes" id="UP000503405">
    <property type="component" value="Segment"/>
</dbReference>
<accession>A0A6H0X5X5</accession>
<keyword evidence="2" id="KW-1185">Reference proteome</keyword>
<gene>
    <name evidence="1" type="ORF">Izhevsk_39</name>
</gene>
<reference evidence="1 2" key="1">
    <citation type="submission" date="2020-03" db="EMBL/GenBank/DDBJ databases">
        <authorList>
            <person name="Skorynina A."/>
            <person name="Kazantseva O."/>
            <person name="Baycher S."/>
            <person name="Piligrimova E."/>
            <person name="Kuliabin V."/>
            <person name="Shadrin A."/>
        </authorList>
    </citation>
    <scope>NUCLEOTIDE SEQUENCE [LARGE SCALE GENOMIC DNA]</scope>
</reference>
<evidence type="ECO:0000313" key="1">
    <source>
        <dbReference type="EMBL" id="QIW89721.1"/>
    </source>
</evidence>
<evidence type="ECO:0000313" key="2">
    <source>
        <dbReference type="Proteomes" id="UP000503405"/>
    </source>
</evidence>